<evidence type="ECO:0000313" key="7">
    <source>
        <dbReference type="Proteomes" id="UP001383192"/>
    </source>
</evidence>
<feature type="signal peptide" evidence="3">
    <location>
        <begin position="1"/>
        <end position="24"/>
    </location>
</feature>
<dbReference type="InterPro" id="IPR013595">
    <property type="entry name" value="Pept_S33_TAP-like_C"/>
</dbReference>
<dbReference type="Gene3D" id="3.40.50.1820">
    <property type="entry name" value="alpha/beta hydrolase"/>
    <property type="match status" value="1"/>
</dbReference>
<dbReference type="Proteomes" id="UP001383192">
    <property type="component" value="Unassembled WGS sequence"/>
</dbReference>
<dbReference type="GO" id="GO:0016787">
    <property type="term" value="F:hydrolase activity"/>
    <property type="evidence" value="ECO:0007669"/>
    <property type="project" value="UniProtKB-KW"/>
</dbReference>
<evidence type="ECO:0000256" key="2">
    <source>
        <dbReference type="ARBA" id="ARBA00022801"/>
    </source>
</evidence>
<evidence type="ECO:0000313" key="6">
    <source>
        <dbReference type="EMBL" id="KAK7040311.1"/>
    </source>
</evidence>
<dbReference type="PANTHER" id="PTHR43248">
    <property type="entry name" value="2-SUCCINYL-6-HYDROXY-2,4-CYCLOHEXADIENE-1-CARBOXYLATE SYNTHASE"/>
    <property type="match status" value="1"/>
</dbReference>
<feature type="chain" id="PRO_5043530393" description="Alpha/beta-hydrolase" evidence="3">
    <location>
        <begin position="25"/>
        <end position="576"/>
    </location>
</feature>
<keyword evidence="3" id="KW-0732">Signal</keyword>
<evidence type="ECO:0000259" key="4">
    <source>
        <dbReference type="Pfam" id="PF00561"/>
    </source>
</evidence>
<evidence type="ECO:0008006" key="8">
    <source>
        <dbReference type="Google" id="ProtNLM"/>
    </source>
</evidence>
<keyword evidence="2" id="KW-0378">Hydrolase</keyword>
<gene>
    <name evidence="6" type="ORF">VNI00_009779</name>
</gene>
<sequence>MTQGTRGLNLIVAGLLSFLTVGQATSLLSREEWTESSWASIEPSKELAWVPCYFEPLECTRLQVPLDYSDPEGESAAIAITRLKANVSADSPEYRGPILFNPGGPGNSGVEFVVGSGQDVAQIVGPEFDIVSFDPRGLSRSTPRIEWFESREERTLWYQTGFKELNHSSDNVASFYARSRINGQLVQERFMDLLPYFSTAHVAQDMQRIVEAHGRDKLQFWGFSYGSVLGATFAAMFPDKVERLIIDGIVDAESDYFTGQWKRGTLDTDKAINWFFRDCYNAGPELCAFYDSSPEAIEAKLNRLYESIIRAPVAVRTELSYGLVDYESLRSILLIALYAPAVWPRLASGLAGLEAGDGTAIWKVFEGPQFECACNSSKYAFERVLDGQQTYICNDAGVVPSSLDDAQKHWQESLEVSGWNSMFAGVQVSCSSWPEFPRDFFRGPISGNTSHPLLIIGNTADPVTSVQAAHVVSKRFPGSVVLTQDSSGHGSTAAPSICTANAVRTYFINGTLPEPGTICPIIGHSFDLLNSTSKSSKRELSEAGFKEEDIEVLHALKRMGTSSLKSRGLGISPFGI</sequence>
<dbReference type="AlphaFoldDB" id="A0AAW0CMU7"/>
<dbReference type="InterPro" id="IPR051601">
    <property type="entry name" value="Serine_prot/Carboxylest_S33"/>
</dbReference>
<comment type="caution">
    <text evidence="6">The sequence shown here is derived from an EMBL/GenBank/DDBJ whole genome shotgun (WGS) entry which is preliminary data.</text>
</comment>
<keyword evidence="7" id="KW-1185">Reference proteome</keyword>
<dbReference type="EMBL" id="JAYKXP010000037">
    <property type="protein sequence ID" value="KAK7040311.1"/>
    <property type="molecule type" value="Genomic_DNA"/>
</dbReference>
<name>A0AAW0CMU7_9AGAR</name>
<dbReference type="Pfam" id="PF00561">
    <property type="entry name" value="Abhydrolase_1"/>
    <property type="match status" value="1"/>
</dbReference>
<proteinExistence type="inferred from homology"/>
<dbReference type="PANTHER" id="PTHR43248:SF25">
    <property type="entry name" value="AB HYDROLASE-1 DOMAIN-CONTAINING PROTEIN-RELATED"/>
    <property type="match status" value="1"/>
</dbReference>
<reference evidence="6 7" key="1">
    <citation type="submission" date="2024-01" db="EMBL/GenBank/DDBJ databases">
        <title>A draft genome for a cacao thread blight-causing isolate of Paramarasmius palmivorus.</title>
        <authorList>
            <person name="Baruah I.K."/>
            <person name="Bukari Y."/>
            <person name="Amoako-Attah I."/>
            <person name="Meinhardt L.W."/>
            <person name="Bailey B.A."/>
            <person name="Cohen S.P."/>
        </authorList>
    </citation>
    <scope>NUCLEOTIDE SEQUENCE [LARGE SCALE GENOMIC DNA]</scope>
    <source>
        <strain evidence="6 7">GH-12</strain>
    </source>
</reference>
<dbReference type="InterPro" id="IPR000073">
    <property type="entry name" value="AB_hydrolase_1"/>
</dbReference>
<accession>A0AAW0CMU7</accession>
<dbReference type="SUPFAM" id="SSF53474">
    <property type="entry name" value="alpha/beta-Hydrolases"/>
    <property type="match status" value="1"/>
</dbReference>
<feature type="domain" description="Peptidase S33 tripeptidyl aminopeptidase-like C-terminal" evidence="5">
    <location>
        <begin position="420"/>
        <end position="519"/>
    </location>
</feature>
<dbReference type="InterPro" id="IPR029058">
    <property type="entry name" value="AB_hydrolase_fold"/>
</dbReference>
<protein>
    <recommendedName>
        <fullName evidence="8">Alpha/beta-hydrolase</fullName>
    </recommendedName>
</protein>
<comment type="similarity">
    <text evidence="1">Belongs to the peptidase S33 family.</text>
</comment>
<evidence type="ECO:0000256" key="3">
    <source>
        <dbReference type="SAM" id="SignalP"/>
    </source>
</evidence>
<evidence type="ECO:0000259" key="5">
    <source>
        <dbReference type="Pfam" id="PF08386"/>
    </source>
</evidence>
<dbReference type="Pfam" id="PF08386">
    <property type="entry name" value="Abhydrolase_4"/>
    <property type="match status" value="1"/>
</dbReference>
<evidence type="ECO:0000256" key="1">
    <source>
        <dbReference type="ARBA" id="ARBA00010088"/>
    </source>
</evidence>
<feature type="domain" description="AB hydrolase-1" evidence="4">
    <location>
        <begin position="97"/>
        <end position="261"/>
    </location>
</feature>
<organism evidence="6 7">
    <name type="scientific">Paramarasmius palmivorus</name>
    <dbReference type="NCBI Taxonomy" id="297713"/>
    <lineage>
        <taxon>Eukaryota</taxon>
        <taxon>Fungi</taxon>
        <taxon>Dikarya</taxon>
        <taxon>Basidiomycota</taxon>
        <taxon>Agaricomycotina</taxon>
        <taxon>Agaricomycetes</taxon>
        <taxon>Agaricomycetidae</taxon>
        <taxon>Agaricales</taxon>
        <taxon>Marasmiineae</taxon>
        <taxon>Marasmiaceae</taxon>
        <taxon>Paramarasmius</taxon>
    </lineage>
</organism>